<dbReference type="GO" id="GO:0007030">
    <property type="term" value="P:Golgi organization"/>
    <property type="evidence" value="ECO:0007669"/>
    <property type="project" value="TreeGrafter"/>
</dbReference>
<reference evidence="7" key="1">
    <citation type="submission" date="2016-09" db="EMBL/GenBank/DDBJ databases">
        <authorList>
            <person name="Hebert L."/>
            <person name="Moumen B."/>
        </authorList>
    </citation>
    <scope>NUCLEOTIDE SEQUENCE [LARGE SCALE GENOMIC DNA]</scope>
    <source>
        <strain evidence="7">OVI</strain>
    </source>
</reference>
<evidence type="ECO:0000256" key="4">
    <source>
        <dbReference type="ARBA" id="ARBA00023136"/>
    </source>
</evidence>
<dbReference type="GeneID" id="92378517"/>
<dbReference type="VEuPathDB" id="TriTrypDB:TEOVI_000457700"/>
<dbReference type="GO" id="GO:0046872">
    <property type="term" value="F:metal ion binding"/>
    <property type="evidence" value="ECO:0007669"/>
    <property type="project" value="UniProtKB-KW"/>
</dbReference>
<keyword evidence="2" id="KW-0677">Repeat</keyword>
<dbReference type="Pfam" id="PF04495">
    <property type="entry name" value="GRASP55_65"/>
    <property type="match status" value="1"/>
</dbReference>
<keyword evidence="5" id="KW-0479">Metal-binding</keyword>
<evidence type="ECO:0000259" key="6">
    <source>
        <dbReference type="PROSITE" id="PS51865"/>
    </source>
</evidence>
<accession>A0A1G4IK98</accession>
<dbReference type="InterPro" id="IPR024958">
    <property type="entry name" value="GRASP_PDZ"/>
</dbReference>
<dbReference type="InterPro" id="IPR007583">
    <property type="entry name" value="GRASP55_65"/>
</dbReference>
<proteinExistence type="predicted"/>
<feature type="binding site" evidence="5">
    <location>
        <position position="107"/>
    </location>
    <ligand>
        <name>Zn(2+)</name>
        <dbReference type="ChEBI" id="CHEBI:29105"/>
    </ligand>
</feature>
<dbReference type="GO" id="GO:0000139">
    <property type="term" value="C:Golgi membrane"/>
    <property type="evidence" value="ECO:0007669"/>
    <property type="project" value="UniProtKB-SubCell"/>
</dbReference>
<dbReference type="EMBL" id="CZPT02001954">
    <property type="protein sequence ID" value="SCU72993.1"/>
    <property type="molecule type" value="Genomic_DNA"/>
</dbReference>
<dbReference type="Proteomes" id="UP000195570">
    <property type="component" value="Unassembled WGS sequence"/>
</dbReference>
<comment type="subcellular location">
    <subcellularLocation>
        <location evidence="1">Golgi apparatus membrane</location>
    </subcellularLocation>
</comment>
<name>A0A1G4IK98_TRYEQ</name>
<keyword evidence="5" id="KW-0862">Zinc</keyword>
<organism evidence="7 8">
    <name type="scientific">Trypanosoma equiperdum</name>
    <dbReference type="NCBI Taxonomy" id="5694"/>
    <lineage>
        <taxon>Eukaryota</taxon>
        <taxon>Discoba</taxon>
        <taxon>Euglenozoa</taxon>
        <taxon>Kinetoplastea</taxon>
        <taxon>Metakinetoplastina</taxon>
        <taxon>Trypanosomatida</taxon>
        <taxon>Trypanosomatidae</taxon>
        <taxon>Trypanosoma</taxon>
    </lineage>
</organism>
<evidence type="ECO:0000256" key="2">
    <source>
        <dbReference type="ARBA" id="ARBA00022737"/>
    </source>
</evidence>
<feature type="domain" description="PDZ GRASP-type" evidence="6">
    <location>
        <begin position="16"/>
        <end position="109"/>
    </location>
</feature>
<dbReference type="InterPro" id="IPR036034">
    <property type="entry name" value="PDZ_sf"/>
</dbReference>
<dbReference type="PROSITE" id="PS51865">
    <property type="entry name" value="PDZ_GRASP"/>
    <property type="match status" value="1"/>
</dbReference>
<keyword evidence="8" id="KW-1185">Reference proteome</keyword>
<dbReference type="Gene3D" id="2.30.42.10">
    <property type="match status" value="2"/>
</dbReference>
<evidence type="ECO:0000256" key="1">
    <source>
        <dbReference type="ARBA" id="ARBA00004394"/>
    </source>
</evidence>
<comment type="caution">
    <text evidence="7">The sequence shown here is derived from an EMBL/GenBank/DDBJ whole genome shotgun (WGS) entry which is preliminary data.</text>
</comment>
<keyword evidence="4" id="KW-0472">Membrane</keyword>
<evidence type="ECO:0000256" key="3">
    <source>
        <dbReference type="ARBA" id="ARBA00023034"/>
    </source>
</evidence>
<sequence length="499" mass="53677">MGQGKSDAKRPLKDIEGLQIVRVLPYSPSHSAGLIPFFDIITAVDGKQMEVDGESVEKFKYYVAGRRDETITLTVYNLYIHNYRDVHCVASSTWGGGGLLGCSVEWCQAEKCVERCWHVVDVIPGSPVAKCGEIKEGRDYIIGIQKADELVTALIKDEDDLYTRVELWRTAQSAALRRLQRNSFVPTGASREDRGLQTAGQLLLLVYDSVNIEVKEVLVDFGNDIYAPLGMNLATGLLHLIPSPPKSLADNGRVTGTVGISATSAGDDSSCSVNSSSNLPTVTAFVLATGGVLRIGKTAPTVLAPPKPGATGSPNGPPPPFTSPVVTEMQAPQMLPEFPSRVHVPPQKYHAAANSTAFPKEIEGVHEQPPTPLFPMEGIPNGLHAPLPNPAGLFMNTVSPRKWQEDVAAVATIPAAEGNPSCATTSHDPPVPSYSAQQHTQQQFGLPFSQASYQQQPPPQIIRQSLLPDVTNMVDEQLPVSRVPPPLAFPIIKPATPSR</sequence>
<dbReference type="AlphaFoldDB" id="A0A1G4IK98"/>
<dbReference type="RefSeq" id="XP_067083433.1">
    <property type="nucleotide sequence ID" value="XM_067227332.1"/>
</dbReference>
<evidence type="ECO:0000256" key="5">
    <source>
        <dbReference type="PIRSR" id="PIRSR607583-1"/>
    </source>
</evidence>
<evidence type="ECO:0000313" key="8">
    <source>
        <dbReference type="Proteomes" id="UP000195570"/>
    </source>
</evidence>
<dbReference type="PANTHER" id="PTHR12893">
    <property type="entry name" value="GOLGI REASSEMBLY STACKING PROTEIN GRASP"/>
    <property type="match status" value="1"/>
</dbReference>
<dbReference type="PANTHER" id="PTHR12893:SF0">
    <property type="entry name" value="GRASP65"/>
    <property type="match status" value="1"/>
</dbReference>
<protein>
    <submittedName>
        <fullName evidence="7">Golgi reassembly stacking protein (GRASP homologue), putative</fullName>
    </submittedName>
</protein>
<evidence type="ECO:0000313" key="7">
    <source>
        <dbReference type="EMBL" id="SCU72993.1"/>
    </source>
</evidence>
<dbReference type="SUPFAM" id="SSF50156">
    <property type="entry name" value="PDZ domain-like"/>
    <property type="match status" value="1"/>
</dbReference>
<keyword evidence="3" id="KW-0333">Golgi apparatus</keyword>
<gene>
    <name evidence="7" type="ORF">TEOVI_000457700</name>
</gene>